<evidence type="ECO:0000259" key="3">
    <source>
        <dbReference type="Pfam" id="PF09084"/>
    </source>
</evidence>
<evidence type="ECO:0000256" key="1">
    <source>
        <dbReference type="SAM" id="MobiDB-lite"/>
    </source>
</evidence>
<protein>
    <submittedName>
        <fullName evidence="4">ABC transporter substrate-binding protein</fullName>
    </submittedName>
</protein>
<keyword evidence="2" id="KW-0732">Signal</keyword>
<organism evidence="4 5">
    <name type="scientific">Gehongia tenuis</name>
    <dbReference type="NCBI Taxonomy" id="2763655"/>
    <lineage>
        <taxon>Bacteria</taxon>
        <taxon>Bacillati</taxon>
        <taxon>Bacillota</taxon>
        <taxon>Clostridia</taxon>
        <taxon>Christensenellales</taxon>
        <taxon>Christensenellaceae</taxon>
        <taxon>Gehongia</taxon>
    </lineage>
</organism>
<feature type="signal peptide" evidence="2">
    <location>
        <begin position="1"/>
        <end position="19"/>
    </location>
</feature>
<dbReference type="PANTHER" id="PTHR30024:SF46">
    <property type="entry name" value="ABC TRANSPORTER, SUBSTRATE-BINDING LIPOPROTEIN"/>
    <property type="match status" value="1"/>
</dbReference>
<feature type="domain" description="SsuA/THI5-like" evidence="3">
    <location>
        <begin position="100"/>
        <end position="283"/>
    </location>
</feature>
<comment type="caution">
    <text evidence="4">The sequence shown here is derived from an EMBL/GenBank/DDBJ whole genome shotgun (WGS) entry which is preliminary data.</text>
</comment>
<accession>A0A926D5K3</accession>
<proteinExistence type="predicted"/>
<dbReference type="PROSITE" id="PS51257">
    <property type="entry name" value="PROKAR_LIPOPROTEIN"/>
    <property type="match status" value="1"/>
</dbReference>
<dbReference type="SUPFAM" id="SSF53850">
    <property type="entry name" value="Periplasmic binding protein-like II"/>
    <property type="match status" value="1"/>
</dbReference>
<feature type="chain" id="PRO_5039277222" evidence="2">
    <location>
        <begin position="20"/>
        <end position="354"/>
    </location>
</feature>
<keyword evidence="5" id="KW-1185">Reference proteome</keyword>
<dbReference type="PANTHER" id="PTHR30024">
    <property type="entry name" value="ALIPHATIC SULFONATES-BINDING PROTEIN-RELATED"/>
    <property type="match status" value="1"/>
</dbReference>
<dbReference type="RefSeq" id="WP_249317018.1">
    <property type="nucleotide sequence ID" value="NZ_JACRSR010000004.1"/>
</dbReference>
<sequence length="354" mass="37243">MKKWMTLTMCLLLTMALLAGCGGGANTSPTPAPSASAAPSEKPATPEPAPVSTPEAKKTGAEINVAALKGPTGIGMVKLMEEAEKGEAANAYNFTIAAAPDEVVAKVASGEVDVAAVPTNVAATLYAKTEGKVEIMALNTLGVLYVLENGETINSVKDLSGKTLHASGQGATPEYVMNYILEKNGVTDCTIEWHGEHAELATLIASGEVELALLPEPNVTSVLMKSETTRVALDLTEEWNAVAGDESELTMGCLIVRKDFAEENKEALNAFLEEYEASVEYVNSNVADAAQLVEKFGIMPAAAAAEKAIPNCNIVYVDGDEMKTSIEALYNVLFEANPKSIGGALPGEDFYYTK</sequence>
<evidence type="ECO:0000256" key="2">
    <source>
        <dbReference type="SAM" id="SignalP"/>
    </source>
</evidence>
<name>A0A926D5K3_9FIRM</name>
<dbReference type="EMBL" id="JACRSR010000004">
    <property type="protein sequence ID" value="MBC8532036.1"/>
    <property type="molecule type" value="Genomic_DNA"/>
</dbReference>
<evidence type="ECO:0000313" key="4">
    <source>
        <dbReference type="EMBL" id="MBC8532036.1"/>
    </source>
</evidence>
<feature type="compositionally biased region" description="Low complexity" evidence="1">
    <location>
        <begin position="27"/>
        <end position="43"/>
    </location>
</feature>
<dbReference type="Pfam" id="PF09084">
    <property type="entry name" value="NMT1"/>
    <property type="match status" value="1"/>
</dbReference>
<dbReference type="InterPro" id="IPR015168">
    <property type="entry name" value="SsuA/THI5"/>
</dbReference>
<dbReference type="AlphaFoldDB" id="A0A926D5K3"/>
<evidence type="ECO:0000313" key="5">
    <source>
        <dbReference type="Proteomes" id="UP000623172"/>
    </source>
</evidence>
<gene>
    <name evidence="4" type="ORF">H8696_09275</name>
</gene>
<dbReference type="Gene3D" id="3.40.190.10">
    <property type="entry name" value="Periplasmic binding protein-like II"/>
    <property type="match status" value="2"/>
</dbReference>
<reference evidence="4" key="1">
    <citation type="submission" date="2020-08" db="EMBL/GenBank/DDBJ databases">
        <title>Genome public.</title>
        <authorList>
            <person name="Liu C."/>
            <person name="Sun Q."/>
        </authorList>
    </citation>
    <scope>NUCLEOTIDE SEQUENCE</scope>
    <source>
        <strain evidence="4">NSJ-53</strain>
    </source>
</reference>
<dbReference type="PIRSF" id="PIRSF027386">
    <property type="entry name" value="UCP027386_ABC_sbc_TM0202"/>
    <property type="match status" value="1"/>
</dbReference>
<dbReference type="Proteomes" id="UP000623172">
    <property type="component" value="Unassembled WGS sequence"/>
</dbReference>
<feature type="region of interest" description="Disordered" evidence="1">
    <location>
        <begin position="26"/>
        <end position="58"/>
    </location>
</feature>
<dbReference type="InterPro" id="IPR027024">
    <property type="entry name" value="UCP027386_ABC_sbc_TM0202"/>
</dbReference>